<protein>
    <submittedName>
        <fullName evidence="1">Uncharacterized protein</fullName>
    </submittedName>
</protein>
<accession>A0ABQ7DIV2</accession>
<proteinExistence type="predicted"/>
<evidence type="ECO:0000313" key="1">
    <source>
        <dbReference type="EMBL" id="KAF3577270.1"/>
    </source>
</evidence>
<comment type="caution">
    <text evidence="1">The sequence shown here is derived from an EMBL/GenBank/DDBJ whole genome shotgun (WGS) entry which is preliminary data.</text>
</comment>
<reference evidence="1 2" key="1">
    <citation type="journal article" date="2020" name="BMC Genomics">
        <title>Intraspecific diversification of the crop wild relative Brassica cretica Lam. using demographic model selection.</title>
        <authorList>
            <person name="Kioukis A."/>
            <person name="Michalopoulou V.A."/>
            <person name="Briers L."/>
            <person name="Pirintsos S."/>
            <person name="Studholme D.J."/>
            <person name="Pavlidis P."/>
            <person name="Sarris P.F."/>
        </authorList>
    </citation>
    <scope>NUCLEOTIDE SEQUENCE [LARGE SCALE GENOMIC DNA]</scope>
    <source>
        <strain evidence="2">cv. PFS-1207/04</strain>
    </source>
</reference>
<sequence length="100" mass="11895">MLTCFLEKKQLCLSFATYSERGYMMLTIDSEGSEYGSWKLMYAMRISMKMNINIRWYSRRCARCECDDRKDDGRNAAPKKLLIQMIKSKLELFRKLKKGK</sequence>
<evidence type="ECO:0000313" key="2">
    <source>
        <dbReference type="Proteomes" id="UP000266723"/>
    </source>
</evidence>
<keyword evidence="2" id="KW-1185">Reference proteome</keyword>
<gene>
    <name evidence="1" type="ORF">DY000_02033177</name>
</gene>
<dbReference type="EMBL" id="QGKV02000649">
    <property type="protein sequence ID" value="KAF3577270.1"/>
    <property type="molecule type" value="Genomic_DNA"/>
</dbReference>
<organism evidence="1 2">
    <name type="scientific">Brassica cretica</name>
    <name type="common">Mustard</name>
    <dbReference type="NCBI Taxonomy" id="69181"/>
    <lineage>
        <taxon>Eukaryota</taxon>
        <taxon>Viridiplantae</taxon>
        <taxon>Streptophyta</taxon>
        <taxon>Embryophyta</taxon>
        <taxon>Tracheophyta</taxon>
        <taxon>Spermatophyta</taxon>
        <taxon>Magnoliopsida</taxon>
        <taxon>eudicotyledons</taxon>
        <taxon>Gunneridae</taxon>
        <taxon>Pentapetalae</taxon>
        <taxon>rosids</taxon>
        <taxon>malvids</taxon>
        <taxon>Brassicales</taxon>
        <taxon>Brassicaceae</taxon>
        <taxon>Brassiceae</taxon>
        <taxon>Brassica</taxon>
    </lineage>
</organism>
<name>A0ABQ7DIV2_BRACR</name>
<dbReference type="Proteomes" id="UP000266723">
    <property type="component" value="Unassembled WGS sequence"/>
</dbReference>